<comment type="caution">
    <text evidence="1">The sequence shown here is derived from an EMBL/GenBank/DDBJ whole genome shotgun (WGS) entry which is preliminary data.</text>
</comment>
<accession>A0A225VS96</accession>
<dbReference type="InterPro" id="IPR051055">
    <property type="entry name" value="PIF1_helicase"/>
</dbReference>
<dbReference type="PANTHER" id="PTHR47642">
    <property type="entry name" value="ATP-DEPENDENT DNA HELICASE"/>
    <property type="match status" value="1"/>
</dbReference>
<keyword evidence="2" id="KW-1185">Reference proteome</keyword>
<dbReference type="Proteomes" id="UP000198211">
    <property type="component" value="Unassembled WGS sequence"/>
</dbReference>
<name>A0A225VS96_9STRA</name>
<dbReference type="PANTHER" id="PTHR47642:SF5">
    <property type="entry name" value="ATP-DEPENDENT DNA HELICASE"/>
    <property type="match status" value="1"/>
</dbReference>
<sequence>MDIKLIGNAYGAVEYAGAYVSKVEPDTIRFKKVIAAALKRCDQNLPYHALLKRVANATLSIREISAQEAYYVLLRELPLHGKSRTVTGVKVLRHSLRCYRVEKHELQNIIGLASIKEAESRVEPIEMAYMSRPKCVPFDTMRFATFMEEIDIVNKTGNLILNQNVWARTDGQGYLKRRVKAQVIRMSPWIAPDVSNPNFCYAELFLHLPWRSLAELPKTDEECIAAFIEAQET</sequence>
<organism evidence="1 2">
    <name type="scientific">Phytophthora megakarya</name>
    <dbReference type="NCBI Taxonomy" id="4795"/>
    <lineage>
        <taxon>Eukaryota</taxon>
        <taxon>Sar</taxon>
        <taxon>Stramenopiles</taxon>
        <taxon>Oomycota</taxon>
        <taxon>Peronosporomycetes</taxon>
        <taxon>Peronosporales</taxon>
        <taxon>Peronosporaceae</taxon>
        <taxon>Phytophthora</taxon>
    </lineage>
</organism>
<gene>
    <name evidence="1" type="ORF">PHMEG_00019282</name>
</gene>
<protein>
    <submittedName>
        <fullName evidence="1">Uncharacterized protein</fullName>
    </submittedName>
</protein>
<proteinExistence type="predicted"/>
<reference evidence="2" key="1">
    <citation type="submission" date="2017-03" db="EMBL/GenBank/DDBJ databases">
        <title>Phytopthora megakarya and P. palmivora, two closely related causual agents of cacao black pod achieved similar genome size and gene model numbers by different mechanisms.</title>
        <authorList>
            <person name="Ali S."/>
            <person name="Shao J."/>
            <person name="Larry D.J."/>
            <person name="Kronmiller B."/>
            <person name="Shen D."/>
            <person name="Strem M.D."/>
            <person name="Melnick R.L."/>
            <person name="Guiltinan M.J."/>
            <person name="Tyler B.M."/>
            <person name="Meinhardt L.W."/>
            <person name="Bailey B.A."/>
        </authorList>
    </citation>
    <scope>NUCLEOTIDE SEQUENCE [LARGE SCALE GENOMIC DNA]</scope>
    <source>
        <strain evidence="2">zdho120</strain>
    </source>
</reference>
<dbReference type="EMBL" id="NBNE01003234">
    <property type="protein sequence ID" value="OWZ08212.1"/>
    <property type="molecule type" value="Genomic_DNA"/>
</dbReference>
<dbReference type="AlphaFoldDB" id="A0A225VS96"/>
<evidence type="ECO:0000313" key="1">
    <source>
        <dbReference type="EMBL" id="OWZ08212.1"/>
    </source>
</evidence>
<dbReference type="OrthoDB" id="126226at2759"/>
<evidence type="ECO:0000313" key="2">
    <source>
        <dbReference type="Proteomes" id="UP000198211"/>
    </source>
</evidence>